<organism evidence="2 3">
    <name type="scientific">Methylophaga nitratireducenticrescens</name>
    <dbReference type="NCBI Taxonomy" id="754476"/>
    <lineage>
        <taxon>Bacteria</taxon>
        <taxon>Pseudomonadati</taxon>
        <taxon>Pseudomonadota</taxon>
        <taxon>Gammaproteobacteria</taxon>
        <taxon>Thiotrichales</taxon>
        <taxon>Piscirickettsiaceae</taxon>
        <taxon>Methylophaga</taxon>
    </lineage>
</organism>
<dbReference type="eggNOG" id="COG1633">
    <property type="taxonomic scope" value="Bacteria"/>
</dbReference>
<keyword evidence="3" id="KW-1185">Reference proteome</keyword>
<feature type="domain" description="DUF2383" evidence="1">
    <location>
        <begin position="8"/>
        <end position="112"/>
    </location>
</feature>
<dbReference type="KEGG" id="mej:Q7A_1630"/>
<evidence type="ECO:0000313" key="2">
    <source>
        <dbReference type="EMBL" id="AFI84454.1"/>
    </source>
</evidence>
<dbReference type="PATRIC" id="fig|754476.3.peg.1611"/>
<accession>I1XJ85</accession>
<dbReference type="RefSeq" id="WP_014706827.1">
    <property type="nucleotide sequence ID" value="NC_017857.3"/>
</dbReference>
<dbReference type="Gene3D" id="1.20.5.420">
    <property type="entry name" value="Immunoglobulin FC, subunit C"/>
    <property type="match status" value="1"/>
</dbReference>
<dbReference type="InterPro" id="IPR019052">
    <property type="entry name" value="DUF2383"/>
</dbReference>
<dbReference type="Proteomes" id="UP000009144">
    <property type="component" value="Chromosome"/>
</dbReference>
<gene>
    <name evidence="2" type="ordered locus">Q7A_1630</name>
</gene>
<name>I1XJ85_METNJ</name>
<proteinExistence type="predicted"/>
<dbReference type="EMBL" id="CP003390">
    <property type="protein sequence ID" value="AFI84454.1"/>
    <property type="molecule type" value="Genomic_DNA"/>
</dbReference>
<dbReference type="SUPFAM" id="SSF47240">
    <property type="entry name" value="Ferritin-like"/>
    <property type="match status" value="1"/>
</dbReference>
<reference evidence="2 3" key="2">
    <citation type="journal article" date="2013" name="Int. J. Syst. Evol. Microbiol.">
        <title>Methylophaga nitratireducenticrescens sp. nov. and Methylophaga frappieri sp. nov., isolated from the biofilm of the methanol-fed denitrification system treating the seawater at the Montreal Biodome.</title>
        <authorList>
            <person name="Villeneuve C."/>
            <person name="Martineau C."/>
            <person name="Mauffrey F."/>
            <person name="Villemur R."/>
        </authorList>
    </citation>
    <scope>NUCLEOTIDE SEQUENCE [LARGE SCALE GENOMIC DNA]</scope>
    <source>
        <strain evidence="2 3">JAM1</strain>
    </source>
</reference>
<protein>
    <recommendedName>
        <fullName evidence="1">DUF2383 domain-containing protein</fullName>
    </recommendedName>
</protein>
<sequence length="149" mass="17036">MSETMENIVEKLNDLIEMDYDAISAYQAAIERLENPEYRDQLNVFMQDHENHIAVLSQIVCQEGGAPPEKGDLKKILTNGGVHIAQLAGDDGILKAMQLNEVMTNNLYEENVEEAFPEPVNSILQDHLADERRHKEWLETTLHHLHEPH</sequence>
<dbReference type="OrthoDB" id="7166292at2"/>
<dbReference type="CDD" id="cd00657">
    <property type="entry name" value="Ferritin_like"/>
    <property type="match status" value="1"/>
</dbReference>
<evidence type="ECO:0000313" key="3">
    <source>
        <dbReference type="Proteomes" id="UP000009144"/>
    </source>
</evidence>
<dbReference type="AlphaFoldDB" id="I1XJ85"/>
<evidence type="ECO:0000259" key="1">
    <source>
        <dbReference type="Pfam" id="PF09537"/>
    </source>
</evidence>
<dbReference type="STRING" id="754476.Q7A_1630"/>
<reference evidence="2 3" key="1">
    <citation type="journal article" date="2012" name="J. Bacteriol.">
        <title>Complete genome sequences of Methylophaga sp. strain JAM1 and Methylophaga sp. strain JAM7.</title>
        <authorList>
            <person name="Villeneuve C."/>
            <person name="Martineau C."/>
            <person name="Mauffrey F."/>
            <person name="Villemur R."/>
        </authorList>
    </citation>
    <scope>NUCLEOTIDE SEQUENCE [LARGE SCALE GENOMIC DNA]</scope>
    <source>
        <strain evidence="2 3">JAM1</strain>
    </source>
</reference>
<dbReference type="Gene3D" id="1.20.120.660">
    <property type="entry name" value="IL-4 antagonist (De novo design) like domain"/>
    <property type="match status" value="1"/>
</dbReference>
<dbReference type="InterPro" id="IPR009078">
    <property type="entry name" value="Ferritin-like_SF"/>
</dbReference>
<dbReference type="HOGENOM" id="CLU_128722_1_0_6"/>
<dbReference type="Pfam" id="PF09537">
    <property type="entry name" value="DUF2383"/>
    <property type="match status" value="1"/>
</dbReference>